<dbReference type="Proteomes" id="UP000249390">
    <property type="component" value="Unassembled WGS sequence"/>
</dbReference>
<comment type="caution">
    <text evidence="3">The sequence shown here is derived from an EMBL/GenBank/DDBJ whole genome shotgun (WGS) entry which is preliminary data.</text>
</comment>
<reference evidence="3 4" key="1">
    <citation type="submission" date="2018-06" db="EMBL/GenBank/DDBJ databases">
        <title>The Genome of Cuscuta australis (Dodder) Provides Insight into the Evolution of Plant Parasitism.</title>
        <authorList>
            <person name="Liu H."/>
        </authorList>
    </citation>
    <scope>NUCLEOTIDE SEQUENCE [LARGE SCALE GENOMIC DNA]</scope>
    <source>
        <strain evidence="4">cv. Yunnan</strain>
        <tissue evidence="3">Vines</tissue>
    </source>
</reference>
<sequence>MATSLSHSTKTALRSTIHGSSQQSKPKLPSPIITFSLVIKGQLRLKSKHFAKSQPFAYLGHSKNSNFPNISIPGTSRDDDVLETIGEMGFAVEEEKPAKFLLWTLFWASLSLCFFAVSGNSCRRR</sequence>
<keyword evidence="2" id="KW-0812">Transmembrane</keyword>
<evidence type="ECO:0000256" key="2">
    <source>
        <dbReference type="SAM" id="Phobius"/>
    </source>
</evidence>
<keyword evidence="2" id="KW-1133">Transmembrane helix</keyword>
<evidence type="ECO:0000313" key="4">
    <source>
        <dbReference type="Proteomes" id="UP000249390"/>
    </source>
</evidence>
<dbReference type="AlphaFoldDB" id="A0A328D3T8"/>
<proteinExistence type="predicted"/>
<dbReference type="EMBL" id="NQVE01000195">
    <property type="protein sequence ID" value="RAL40064.1"/>
    <property type="molecule type" value="Genomic_DNA"/>
</dbReference>
<keyword evidence="2" id="KW-0472">Membrane</keyword>
<name>A0A328D3T8_9ASTE</name>
<organism evidence="3 4">
    <name type="scientific">Cuscuta australis</name>
    <dbReference type="NCBI Taxonomy" id="267555"/>
    <lineage>
        <taxon>Eukaryota</taxon>
        <taxon>Viridiplantae</taxon>
        <taxon>Streptophyta</taxon>
        <taxon>Embryophyta</taxon>
        <taxon>Tracheophyta</taxon>
        <taxon>Spermatophyta</taxon>
        <taxon>Magnoliopsida</taxon>
        <taxon>eudicotyledons</taxon>
        <taxon>Gunneridae</taxon>
        <taxon>Pentapetalae</taxon>
        <taxon>asterids</taxon>
        <taxon>lamiids</taxon>
        <taxon>Solanales</taxon>
        <taxon>Convolvulaceae</taxon>
        <taxon>Cuscuteae</taxon>
        <taxon>Cuscuta</taxon>
        <taxon>Cuscuta subgen. Grammica</taxon>
        <taxon>Cuscuta sect. Cleistogrammica</taxon>
    </lineage>
</organism>
<feature type="compositionally biased region" description="Polar residues" evidence="1">
    <location>
        <begin position="1"/>
        <end position="19"/>
    </location>
</feature>
<keyword evidence="4" id="KW-1185">Reference proteome</keyword>
<gene>
    <name evidence="3" type="ORF">DM860_008204</name>
</gene>
<accession>A0A328D3T8</accession>
<protein>
    <submittedName>
        <fullName evidence="3">Uncharacterized protein</fullName>
    </submittedName>
</protein>
<feature type="region of interest" description="Disordered" evidence="1">
    <location>
        <begin position="1"/>
        <end position="28"/>
    </location>
</feature>
<evidence type="ECO:0000256" key="1">
    <source>
        <dbReference type="SAM" id="MobiDB-lite"/>
    </source>
</evidence>
<feature type="transmembrane region" description="Helical" evidence="2">
    <location>
        <begin position="100"/>
        <end position="119"/>
    </location>
</feature>
<evidence type="ECO:0000313" key="3">
    <source>
        <dbReference type="EMBL" id="RAL40064.1"/>
    </source>
</evidence>